<dbReference type="InterPro" id="IPR036259">
    <property type="entry name" value="MFS_trans_sf"/>
</dbReference>
<feature type="compositionally biased region" description="Basic and acidic residues" evidence="2">
    <location>
        <begin position="238"/>
        <end position="249"/>
    </location>
</feature>
<dbReference type="Gene3D" id="1.20.1250.20">
    <property type="entry name" value="MFS general substrate transporter like domains"/>
    <property type="match status" value="1"/>
</dbReference>
<feature type="transmembrane region" description="Helical" evidence="3">
    <location>
        <begin position="59"/>
        <end position="82"/>
    </location>
</feature>
<keyword evidence="3" id="KW-1133">Transmembrane helix</keyword>
<dbReference type="InterPro" id="IPR050327">
    <property type="entry name" value="Proton-linked_MCT"/>
</dbReference>
<evidence type="ECO:0000256" key="1">
    <source>
        <dbReference type="ARBA" id="ARBA00004141"/>
    </source>
</evidence>
<evidence type="ECO:0000313" key="6">
    <source>
        <dbReference type="RefSeq" id="XP_014679507.1"/>
    </source>
</evidence>
<feature type="compositionally biased region" description="Polar residues" evidence="2">
    <location>
        <begin position="225"/>
        <end position="237"/>
    </location>
</feature>
<proteinExistence type="predicted"/>
<keyword evidence="5" id="KW-1185">Reference proteome</keyword>
<dbReference type="PANTHER" id="PTHR11360">
    <property type="entry name" value="MONOCARBOXYLATE TRANSPORTER"/>
    <property type="match status" value="1"/>
</dbReference>
<dbReference type="Proteomes" id="UP000695022">
    <property type="component" value="Unplaced"/>
</dbReference>
<comment type="subcellular location">
    <subcellularLocation>
        <location evidence="1">Membrane</location>
        <topology evidence="1">Multi-pass membrane protein</topology>
    </subcellularLocation>
</comment>
<dbReference type="InterPro" id="IPR011701">
    <property type="entry name" value="MFS"/>
</dbReference>
<dbReference type="InterPro" id="IPR020846">
    <property type="entry name" value="MFS_dom"/>
</dbReference>
<keyword evidence="3" id="KW-0812">Transmembrane</keyword>
<feature type="region of interest" description="Disordered" evidence="2">
    <location>
        <begin position="1"/>
        <end position="21"/>
    </location>
</feature>
<gene>
    <name evidence="6" type="primary">LOC106819381</name>
</gene>
<dbReference type="PANTHER" id="PTHR11360:SF284">
    <property type="entry name" value="EG:103B4.3 PROTEIN-RELATED"/>
    <property type="match status" value="1"/>
</dbReference>
<evidence type="ECO:0000256" key="2">
    <source>
        <dbReference type="SAM" id="MobiDB-lite"/>
    </source>
</evidence>
<dbReference type="RefSeq" id="XP_014679507.1">
    <property type="nucleotide sequence ID" value="XM_014824021.1"/>
</dbReference>
<organism evidence="5 6">
    <name type="scientific">Priapulus caudatus</name>
    <name type="common">Priapulid worm</name>
    <dbReference type="NCBI Taxonomy" id="37621"/>
    <lineage>
        <taxon>Eukaryota</taxon>
        <taxon>Metazoa</taxon>
        <taxon>Ecdysozoa</taxon>
        <taxon>Scalidophora</taxon>
        <taxon>Priapulida</taxon>
        <taxon>Priapulimorpha</taxon>
        <taxon>Priapulimorphida</taxon>
        <taxon>Priapulidae</taxon>
        <taxon>Priapulus</taxon>
    </lineage>
</organism>
<dbReference type="Pfam" id="PF07690">
    <property type="entry name" value="MFS_1"/>
    <property type="match status" value="1"/>
</dbReference>
<dbReference type="PROSITE" id="PS50850">
    <property type="entry name" value="MFS"/>
    <property type="match status" value="1"/>
</dbReference>
<feature type="transmembrane region" description="Helical" evidence="3">
    <location>
        <begin position="315"/>
        <end position="337"/>
    </location>
</feature>
<keyword evidence="3" id="KW-0472">Membrane</keyword>
<feature type="transmembrane region" description="Helical" evidence="3">
    <location>
        <begin position="266"/>
        <end position="286"/>
    </location>
</feature>
<feature type="transmembrane region" description="Helical" evidence="3">
    <location>
        <begin position="375"/>
        <end position="398"/>
    </location>
</feature>
<protein>
    <submittedName>
        <fullName evidence="6">Monocarboxylate transporter 13-like</fullName>
    </submittedName>
</protein>
<evidence type="ECO:0000256" key="3">
    <source>
        <dbReference type="SAM" id="Phobius"/>
    </source>
</evidence>
<feature type="domain" description="Major facilitator superfamily (MFS) profile" evidence="4">
    <location>
        <begin position="273"/>
        <end position="445"/>
    </location>
</feature>
<feature type="transmembrane region" description="Helical" evidence="3">
    <location>
        <begin position="153"/>
        <end position="175"/>
    </location>
</feature>
<reference evidence="6" key="1">
    <citation type="submission" date="2025-08" db="UniProtKB">
        <authorList>
            <consortium name="RefSeq"/>
        </authorList>
    </citation>
    <scope>IDENTIFICATION</scope>
</reference>
<sequence length="445" mass="47717">MGGDDDDPEKKKKKKVAAAGEPPDGGWGWVVVAAGFVVNFIIVGQLRSYGILLVELMEVLGTSAALTTWVNGLANGLCFLMSPVMQCGSLQVRSQKGHRVGGIVSAVGMTAQLLGATAAVVLYISVWQCIARVGAGLLSTQSSHLPFYFKKKLSLGMGVSFAGSGIGFFSFPFIYEKLLDTYGYRGLFLVCGAITLNIVPMAFLFRPIAPAGAAARRPAMQTTLGTEERINANSNELQTRDDVTQRADAAEPPPPPPRKLKFHWEICQDVSFMVFIVAIMALIFGYRNNMTMLAVKADELQQQTTTTQDGGGASAATVLATLALTETSLRFVWAFFWDRGVLRNHVVRRVMMAAFSFVVGAMLFAVVAIETSMGLLIWTISYGAVVGGAMSPILIVMVDLLGPEKFSDGLGIMMLGSSVVHMFSPLLTGVIAGHPQPIGVDTRTF</sequence>
<dbReference type="GeneID" id="106819381"/>
<feature type="transmembrane region" description="Helical" evidence="3">
    <location>
        <begin position="187"/>
        <end position="208"/>
    </location>
</feature>
<feature type="region of interest" description="Disordered" evidence="2">
    <location>
        <begin position="225"/>
        <end position="257"/>
    </location>
</feature>
<dbReference type="SUPFAM" id="SSF103473">
    <property type="entry name" value="MFS general substrate transporter"/>
    <property type="match status" value="1"/>
</dbReference>
<accession>A0ABM1F4Y6</accession>
<feature type="transmembrane region" description="Helical" evidence="3">
    <location>
        <begin position="410"/>
        <end position="432"/>
    </location>
</feature>
<feature type="transmembrane region" description="Helical" evidence="3">
    <location>
        <begin position="349"/>
        <end position="369"/>
    </location>
</feature>
<evidence type="ECO:0000259" key="4">
    <source>
        <dbReference type="PROSITE" id="PS50850"/>
    </source>
</evidence>
<evidence type="ECO:0000313" key="5">
    <source>
        <dbReference type="Proteomes" id="UP000695022"/>
    </source>
</evidence>
<name>A0ABM1F4Y6_PRICU</name>
<feature type="transmembrane region" description="Helical" evidence="3">
    <location>
        <begin position="102"/>
        <end position="124"/>
    </location>
</feature>
<feature type="transmembrane region" description="Helical" evidence="3">
    <location>
        <begin position="27"/>
        <end position="47"/>
    </location>
</feature>